<protein>
    <submittedName>
        <fullName evidence="6">Iron(III) ABC transporter, ATP-binding protein</fullName>
    </submittedName>
</protein>
<dbReference type="EMBL" id="CP000916">
    <property type="protein sequence ID" value="ACM22671.1"/>
    <property type="molecule type" value="Genomic_DNA"/>
</dbReference>
<dbReference type="GO" id="GO:0005524">
    <property type="term" value="F:ATP binding"/>
    <property type="evidence" value="ECO:0007669"/>
    <property type="project" value="UniProtKB-KW"/>
</dbReference>
<dbReference type="PANTHER" id="PTHR42734">
    <property type="entry name" value="METAL TRANSPORT SYSTEM ATP-BINDING PROTEIN TM_0124-RELATED"/>
    <property type="match status" value="1"/>
</dbReference>
<evidence type="ECO:0000256" key="4">
    <source>
        <dbReference type="ARBA" id="ARBA00022840"/>
    </source>
</evidence>
<sequence>MNVLRVKNLSFGYRRKEVLREISFEVKRKELVAILGPNGAGKSTLLKCLAGILKCEGVEILGKPISVYTREELARVIGYVPQKFYPGMMRVFDVALLGRRPYMKFGPSREDIKMVESLLERLGLSHLALENASNLSGGELQRVNIARALAQNPEILLLDEPTSNLDPKNQLEVMQIVEDFVKMGKTAIMVVHDINLALRFATRFIFMKDGKIVKDGGKETLKPETFGVVYHVDGSVENVSGFPVFVLKRSRS</sequence>
<evidence type="ECO:0000256" key="1">
    <source>
        <dbReference type="ARBA" id="ARBA00005417"/>
    </source>
</evidence>
<feature type="domain" description="ABC transporter" evidence="5">
    <location>
        <begin position="4"/>
        <end position="234"/>
    </location>
</feature>
<dbReference type="InterPro" id="IPR003439">
    <property type="entry name" value="ABC_transporter-like_ATP-bd"/>
</dbReference>
<dbReference type="AlphaFoldDB" id="B9K6T8"/>
<gene>
    <name evidence="6" type="ordered locus">CTN_0495</name>
</gene>
<dbReference type="PROSITE" id="PS00211">
    <property type="entry name" value="ABC_TRANSPORTER_1"/>
    <property type="match status" value="1"/>
</dbReference>
<name>B9K6T8_THENN</name>
<dbReference type="Proteomes" id="UP000000445">
    <property type="component" value="Chromosome"/>
</dbReference>
<dbReference type="Pfam" id="PF00005">
    <property type="entry name" value="ABC_tran"/>
    <property type="match status" value="1"/>
</dbReference>
<dbReference type="RefSeq" id="WP_015918990.1">
    <property type="nucleotide sequence ID" value="NC_011978.1"/>
</dbReference>
<evidence type="ECO:0000256" key="2">
    <source>
        <dbReference type="ARBA" id="ARBA00022448"/>
    </source>
</evidence>
<comment type="similarity">
    <text evidence="1">Belongs to the ABC transporter superfamily.</text>
</comment>
<dbReference type="CDD" id="cd03214">
    <property type="entry name" value="ABC_Iron-Siderophores_B12_Hemin"/>
    <property type="match status" value="1"/>
</dbReference>
<dbReference type="PANTHER" id="PTHR42734:SF6">
    <property type="entry name" value="MOLYBDATE IMPORT ATP-BINDING PROTEIN MOLC"/>
    <property type="match status" value="1"/>
</dbReference>
<dbReference type="STRING" id="309803.CTN_0495"/>
<dbReference type="GO" id="GO:0016887">
    <property type="term" value="F:ATP hydrolysis activity"/>
    <property type="evidence" value="ECO:0007669"/>
    <property type="project" value="InterPro"/>
</dbReference>
<dbReference type="HOGENOM" id="CLU_000604_1_11_0"/>
<keyword evidence="7" id="KW-1185">Reference proteome</keyword>
<dbReference type="SUPFAM" id="SSF52540">
    <property type="entry name" value="P-loop containing nucleoside triphosphate hydrolases"/>
    <property type="match status" value="1"/>
</dbReference>
<keyword evidence="3" id="KW-0547">Nucleotide-binding</keyword>
<keyword evidence="4 6" id="KW-0067">ATP-binding</keyword>
<dbReference type="InterPro" id="IPR003593">
    <property type="entry name" value="AAA+_ATPase"/>
</dbReference>
<dbReference type="KEGG" id="tna:CTN_0495"/>
<proteinExistence type="inferred from homology"/>
<dbReference type="PROSITE" id="PS50893">
    <property type="entry name" value="ABC_TRANSPORTER_2"/>
    <property type="match status" value="1"/>
</dbReference>
<keyword evidence="2" id="KW-0813">Transport</keyword>
<evidence type="ECO:0000256" key="3">
    <source>
        <dbReference type="ARBA" id="ARBA00022741"/>
    </source>
</evidence>
<dbReference type="FunFam" id="3.40.50.300:FF:000134">
    <property type="entry name" value="Iron-enterobactin ABC transporter ATP-binding protein"/>
    <property type="match status" value="1"/>
</dbReference>
<organism evidence="6 7">
    <name type="scientific">Thermotoga neapolitana (strain ATCC 49049 / DSM 4359 / NBRC 107923 / NS-E)</name>
    <dbReference type="NCBI Taxonomy" id="309803"/>
    <lineage>
        <taxon>Bacteria</taxon>
        <taxon>Thermotogati</taxon>
        <taxon>Thermotogota</taxon>
        <taxon>Thermotogae</taxon>
        <taxon>Thermotogales</taxon>
        <taxon>Thermotogaceae</taxon>
        <taxon>Thermotoga</taxon>
    </lineage>
</organism>
<dbReference type="InterPro" id="IPR027417">
    <property type="entry name" value="P-loop_NTPase"/>
</dbReference>
<dbReference type="InterPro" id="IPR050153">
    <property type="entry name" value="Metal_Ion_Import_ABC"/>
</dbReference>
<dbReference type="Gene3D" id="3.40.50.300">
    <property type="entry name" value="P-loop containing nucleotide triphosphate hydrolases"/>
    <property type="match status" value="1"/>
</dbReference>
<dbReference type="InterPro" id="IPR017871">
    <property type="entry name" value="ABC_transporter-like_CS"/>
</dbReference>
<accession>B9K6T8</accession>
<evidence type="ECO:0000259" key="5">
    <source>
        <dbReference type="PROSITE" id="PS50893"/>
    </source>
</evidence>
<dbReference type="eggNOG" id="COG1120">
    <property type="taxonomic scope" value="Bacteria"/>
</dbReference>
<evidence type="ECO:0000313" key="6">
    <source>
        <dbReference type="EMBL" id="ACM22671.1"/>
    </source>
</evidence>
<dbReference type="SMART" id="SM00382">
    <property type="entry name" value="AAA"/>
    <property type="match status" value="1"/>
</dbReference>
<reference evidence="6 7" key="1">
    <citation type="journal article" date="2009" name="Biosci. Biotechnol. Biochem.">
        <title>WeGAS: a web-based microbial genome annotation system.</title>
        <authorList>
            <person name="Lee D."/>
            <person name="Seo H."/>
            <person name="Park C."/>
            <person name="Park K."/>
        </authorList>
    </citation>
    <scope>NUCLEOTIDE SEQUENCE [LARGE SCALE GENOMIC DNA]</scope>
    <source>
        <strain evidence="7">ATCC 49049 / DSM 4359 / NBRC 107923 / NS-E</strain>
    </source>
</reference>
<evidence type="ECO:0000313" key="7">
    <source>
        <dbReference type="Proteomes" id="UP000000445"/>
    </source>
</evidence>